<feature type="region of interest" description="Disordered" evidence="1">
    <location>
        <begin position="1"/>
        <end position="83"/>
    </location>
</feature>
<reference evidence="2 3" key="1">
    <citation type="submission" date="2022-10" db="EMBL/GenBank/DDBJ databases">
        <title>Pararhodobacter sp. nov., isolated from marine algae.</title>
        <authorList>
            <person name="Choi B.J."/>
            <person name="Kim J.M."/>
            <person name="Lee J.K."/>
            <person name="Choi D.G."/>
            <person name="Jeon C.O."/>
        </authorList>
    </citation>
    <scope>NUCLEOTIDE SEQUENCE [LARGE SCALE GENOMIC DNA]</scope>
    <source>
        <strain evidence="2 3">ZQ420</strain>
    </source>
</reference>
<organism evidence="2 3">
    <name type="scientific">Pararhodobacter zhoushanensis</name>
    <dbReference type="NCBI Taxonomy" id="2479545"/>
    <lineage>
        <taxon>Bacteria</taxon>
        <taxon>Pseudomonadati</taxon>
        <taxon>Pseudomonadota</taxon>
        <taxon>Alphaproteobacteria</taxon>
        <taxon>Rhodobacterales</taxon>
        <taxon>Paracoccaceae</taxon>
        <taxon>Pararhodobacter</taxon>
    </lineage>
</organism>
<name>A0ABT3H0C4_9RHOB</name>
<keyword evidence="3" id="KW-1185">Reference proteome</keyword>
<evidence type="ECO:0000313" key="2">
    <source>
        <dbReference type="EMBL" id="MCW1933242.1"/>
    </source>
</evidence>
<feature type="compositionally biased region" description="Low complexity" evidence="1">
    <location>
        <begin position="34"/>
        <end position="44"/>
    </location>
</feature>
<dbReference type="RefSeq" id="WP_264506180.1">
    <property type="nucleotide sequence ID" value="NZ_JAPDFL010000001.1"/>
</dbReference>
<gene>
    <name evidence="2" type="ORF">OKW52_13485</name>
</gene>
<sequence>MVLPFVAASPPAEPAQVEEPEVALPEAPWDEPETAQTAAPAAAQPEDDAPGVADPHPEPVAARAQQPDVPEDTGSTAELAEIMEPSERALIARRLRSLARNGLGPNRDHAELLARRIDGLLERMSEASGAGRW</sequence>
<dbReference type="EMBL" id="JAPDFL010000001">
    <property type="protein sequence ID" value="MCW1933242.1"/>
    <property type="molecule type" value="Genomic_DNA"/>
</dbReference>
<accession>A0ABT3H0C4</accession>
<protein>
    <submittedName>
        <fullName evidence="2">Uncharacterized protein</fullName>
    </submittedName>
</protein>
<evidence type="ECO:0000313" key="3">
    <source>
        <dbReference type="Proteomes" id="UP001208938"/>
    </source>
</evidence>
<comment type="caution">
    <text evidence="2">The sequence shown here is derived from an EMBL/GenBank/DDBJ whole genome shotgun (WGS) entry which is preliminary data.</text>
</comment>
<feature type="compositionally biased region" description="Low complexity" evidence="1">
    <location>
        <begin position="1"/>
        <end position="15"/>
    </location>
</feature>
<evidence type="ECO:0000256" key="1">
    <source>
        <dbReference type="SAM" id="MobiDB-lite"/>
    </source>
</evidence>
<dbReference type="Proteomes" id="UP001208938">
    <property type="component" value="Unassembled WGS sequence"/>
</dbReference>
<proteinExistence type="predicted"/>